<dbReference type="InterPro" id="IPR032675">
    <property type="entry name" value="LRR_dom_sf"/>
</dbReference>
<evidence type="ECO:0000313" key="2">
    <source>
        <dbReference type="Proteomes" id="UP000027222"/>
    </source>
</evidence>
<organism evidence="1 2">
    <name type="scientific">Galerina marginata (strain CBS 339.88)</name>
    <dbReference type="NCBI Taxonomy" id="685588"/>
    <lineage>
        <taxon>Eukaryota</taxon>
        <taxon>Fungi</taxon>
        <taxon>Dikarya</taxon>
        <taxon>Basidiomycota</taxon>
        <taxon>Agaricomycotina</taxon>
        <taxon>Agaricomycetes</taxon>
        <taxon>Agaricomycetidae</taxon>
        <taxon>Agaricales</taxon>
        <taxon>Agaricineae</taxon>
        <taxon>Strophariaceae</taxon>
        <taxon>Galerina</taxon>
    </lineage>
</organism>
<reference evidence="2" key="1">
    <citation type="journal article" date="2014" name="Proc. Natl. Acad. Sci. U.S.A.">
        <title>Extensive sampling of basidiomycete genomes demonstrates inadequacy of the white-rot/brown-rot paradigm for wood decay fungi.</title>
        <authorList>
            <person name="Riley R."/>
            <person name="Salamov A.A."/>
            <person name="Brown D.W."/>
            <person name="Nagy L.G."/>
            <person name="Floudas D."/>
            <person name="Held B.W."/>
            <person name="Levasseur A."/>
            <person name="Lombard V."/>
            <person name="Morin E."/>
            <person name="Otillar R."/>
            <person name="Lindquist E.A."/>
            <person name="Sun H."/>
            <person name="LaButti K.M."/>
            <person name="Schmutz J."/>
            <person name="Jabbour D."/>
            <person name="Luo H."/>
            <person name="Baker S.E."/>
            <person name="Pisabarro A.G."/>
            <person name="Walton J.D."/>
            <person name="Blanchette R.A."/>
            <person name="Henrissat B."/>
            <person name="Martin F."/>
            <person name="Cullen D."/>
            <person name="Hibbett D.S."/>
            <person name="Grigoriev I.V."/>
        </authorList>
    </citation>
    <scope>NUCLEOTIDE SEQUENCE [LARGE SCALE GENOMIC DNA]</scope>
    <source>
        <strain evidence="2">CBS 339.88</strain>
    </source>
</reference>
<dbReference type="Proteomes" id="UP000027222">
    <property type="component" value="Unassembled WGS sequence"/>
</dbReference>
<evidence type="ECO:0000313" key="1">
    <source>
        <dbReference type="EMBL" id="KDR74974.1"/>
    </source>
</evidence>
<gene>
    <name evidence="1" type="ORF">GALMADRAFT_518592</name>
</gene>
<dbReference type="Gene3D" id="3.80.10.10">
    <property type="entry name" value="Ribonuclease Inhibitor"/>
    <property type="match status" value="1"/>
</dbReference>
<keyword evidence="2" id="KW-1185">Reference proteome</keyword>
<dbReference type="OrthoDB" id="3156934at2759"/>
<dbReference type="HOGENOM" id="CLU_024199_2_2_1"/>
<dbReference type="SUPFAM" id="SSF52047">
    <property type="entry name" value="RNI-like"/>
    <property type="match status" value="1"/>
</dbReference>
<dbReference type="EMBL" id="KL142381">
    <property type="protein sequence ID" value="KDR74974.1"/>
    <property type="molecule type" value="Genomic_DNA"/>
</dbReference>
<dbReference type="STRING" id="685588.A0A067T505"/>
<dbReference type="AlphaFoldDB" id="A0A067T505"/>
<protein>
    <submittedName>
        <fullName evidence="1">Uncharacterized protein</fullName>
    </submittedName>
</protein>
<accession>A0A067T505</accession>
<sequence length="556" mass="62798">MKISMAADGLETISFKRQSNTLVPISRVPPEVLCIIFLLVKSTSGAENEYGRKPLDWVKLTHVCHWWREVGLLTPFLWNVIDIDYPRWADEMLTRSKENPLTVTADLSSKKDKSFQTLQRTLRHISRIRELNLGGVSRRNLLDMFDPSALRQELPLHTLRLVSNLKADELNTIVFPDTLGNFGSQLTSLRRLALTSFAFNWNACHALRHLTHLRLCNLPYDLPCYAIDTFLEALQEMSALVMLDYEKYTPTGFKESDSTLSNARKIPSFPLPHLKYIRLALESHPLSIILSAIRLPFDVVIDLFGYDETSSTSALLILPTLSAHLQPSNAAHRKILTLAFDAYDFSECKVQSWSTNLSQKDIWTSCILPSMAAIFSWDQWDEDSNLAFLHGLFNYMRLDCLVTLSLSPTLPLGAATWATTFGALPALEFLDIAGDNTPGVFEALTYPISTESSKRFPSLHSISITGLEFETASPLEDCMIEALIERYELGLEISELIFKDCLYFPNGQFNLFRQIVVNVEIVVEDPFAPVSCPETELHPLFGDSVGPMVDPLHFWS</sequence>
<proteinExistence type="predicted"/>
<name>A0A067T505_GALM3</name>